<evidence type="ECO:0000256" key="6">
    <source>
        <dbReference type="ARBA" id="ARBA00022842"/>
    </source>
</evidence>
<comment type="pathway">
    <text evidence="1 10">Isoprenoid biosynthesis; dimethylallyl diphosphate biosynthesis; dimethylallyl diphosphate from isopentenyl diphosphate: step 1/1.</text>
</comment>
<dbReference type="GO" id="GO:0008299">
    <property type="term" value="P:isoprenoid biosynthetic process"/>
    <property type="evidence" value="ECO:0007669"/>
    <property type="project" value="UniProtKB-UniRule"/>
</dbReference>
<dbReference type="SUPFAM" id="SSF55811">
    <property type="entry name" value="Nudix"/>
    <property type="match status" value="1"/>
</dbReference>
<dbReference type="EC" id="5.3.3.2" evidence="3 10"/>
<dbReference type="GO" id="GO:0046872">
    <property type="term" value="F:metal ion binding"/>
    <property type="evidence" value="ECO:0007669"/>
    <property type="project" value="UniProtKB-KW"/>
</dbReference>
<dbReference type="UniPathway" id="UPA00059">
    <property type="reaction ID" value="UER00104"/>
</dbReference>
<dbReference type="Pfam" id="PF00293">
    <property type="entry name" value="NUDIX"/>
    <property type="match status" value="1"/>
</dbReference>
<organism evidence="13 14">
    <name type="scientific">Georgenia subflava</name>
    <dbReference type="NCBI Taxonomy" id="1622177"/>
    <lineage>
        <taxon>Bacteria</taxon>
        <taxon>Bacillati</taxon>
        <taxon>Actinomycetota</taxon>
        <taxon>Actinomycetes</taxon>
        <taxon>Micrococcales</taxon>
        <taxon>Bogoriellaceae</taxon>
        <taxon>Georgenia</taxon>
    </lineage>
</organism>
<dbReference type="GO" id="GO:0005737">
    <property type="term" value="C:cytoplasm"/>
    <property type="evidence" value="ECO:0007669"/>
    <property type="project" value="UniProtKB-SubCell"/>
</dbReference>
<dbReference type="RefSeq" id="WP_152196188.1">
    <property type="nucleotide sequence ID" value="NZ_VUKD01000004.1"/>
</dbReference>
<keyword evidence="6 10" id="KW-0460">Magnesium</keyword>
<feature type="binding site" evidence="10">
    <location>
        <position position="34"/>
    </location>
    <ligand>
        <name>Mn(2+)</name>
        <dbReference type="ChEBI" id="CHEBI:29035"/>
    </ligand>
</feature>
<dbReference type="OrthoDB" id="9809458at2"/>
<dbReference type="NCBIfam" id="TIGR02150">
    <property type="entry name" value="IPP_isom_1"/>
    <property type="match status" value="1"/>
</dbReference>
<evidence type="ECO:0000313" key="14">
    <source>
        <dbReference type="Proteomes" id="UP000437709"/>
    </source>
</evidence>
<feature type="binding site" evidence="10">
    <location>
        <position position="96"/>
    </location>
    <ligand>
        <name>Mg(2+)</name>
        <dbReference type="ChEBI" id="CHEBI:18420"/>
    </ligand>
</feature>
<name>A0A6N7ERN9_9MICO</name>
<dbReference type="AlphaFoldDB" id="A0A6N7ERN9"/>
<dbReference type="PIRSF" id="PIRSF018427">
    <property type="entry name" value="Isopntndiph_ism"/>
    <property type="match status" value="1"/>
</dbReference>
<dbReference type="PANTHER" id="PTHR10885:SF0">
    <property type="entry name" value="ISOPENTENYL-DIPHOSPHATE DELTA-ISOMERASE"/>
    <property type="match status" value="1"/>
</dbReference>
<comment type="function">
    <text evidence="10">Catalyzes the 1,3-allylic rearrangement of the homoallylic substrate isopentenyl (IPP) to its highly electrophilic allylic isomer, dimethylallyl diphosphate (DMAPP).</text>
</comment>
<sequence length="185" mass="19767">MTDLGTGDGSGVEEVVLLDDAGTPVGTADKALVHTTDTPLHLAFSCHLFDDAGLVLVTRRALSKRTWPGVWTNAFCGHPAPGEPMTDAIRRRGGFELGVEIDDPVLVLPDFRYRAVDASGVVENEICPVHTARAVGTLRPEPSEVAEHRWVPPEDLTAAVAAAPWAFSPWLVDQLADARLAALLS</sequence>
<dbReference type="InterPro" id="IPR056375">
    <property type="entry name" value="Idi_bact"/>
</dbReference>
<evidence type="ECO:0000256" key="1">
    <source>
        <dbReference type="ARBA" id="ARBA00004826"/>
    </source>
</evidence>
<keyword evidence="14" id="KW-1185">Reference proteome</keyword>
<evidence type="ECO:0000256" key="11">
    <source>
        <dbReference type="PIRSR" id="PIRSR018427-1"/>
    </source>
</evidence>
<dbReference type="PROSITE" id="PS51462">
    <property type="entry name" value="NUDIX"/>
    <property type="match status" value="1"/>
</dbReference>
<evidence type="ECO:0000256" key="8">
    <source>
        <dbReference type="ARBA" id="ARBA00023229"/>
    </source>
</evidence>
<feature type="domain" description="Nudix hydrolase" evidence="12">
    <location>
        <begin position="39"/>
        <end position="173"/>
    </location>
</feature>
<comment type="cofactor">
    <cofactor evidence="10">
        <name>Mg(2+)</name>
        <dbReference type="ChEBI" id="CHEBI:18420"/>
    </cofactor>
    <text evidence="10">Binds 1 Mg(2+) ion per subunit. The magnesium ion binds only when substrate is bound.</text>
</comment>
<dbReference type="HAMAP" id="MF_00202">
    <property type="entry name" value="Idi"/>
    <property type="match status" value="1"/>
</dbReference>
<dbReference type="InterPro" id="IPR011876">
    <property type="entry name" value="IsopentenylPP_isomerase_typ1"/>
</dbReference>
<proteinExistence type="inferred from homology"/>
<dbReference type="GO" id="GO:0050992">
    <property type="term" value="P:dimethylallyl diphosphate biosynthetic process"/>
    <property type="evidence" value="ECO:0007669"/>
    <property type="project" value="UniProtKB-UniRule"/>
</dbReference>
<reference evidence="13 14" key="1">
    <citation type="submission" date="2019-10" db="EMBL/GenBank/DDBJ databases">
        <title>Georgenia wutianyii sp. nov. and Georgenia yuyongxinii sp. nov. isolated from plateau pika (Ochotona curzoniae) in the Qinghai-Tibet plateau of China.</title>
        <authorList>
            <person name="Tian Z."/>
        </authorList>
    </citation>
    <scope>NUCLEOTIDE SEQUENCE [LARGE SCALE GENOMIC DNA]</scope>
    <source>
        <strain evidence="13 14">JCM 19765</strain>
    </source>
</reference>
<comment type="similarity">
    <text evidence="2 10">Belongs to the IPP isomerase type 1 family.</text>
</comment>
<gene>
    <name evidence="10" type="primary">idi</name>
    <name evidence="13" type="ORF">GB881_17365</name>
</gene>
<feature type="binding site" evidence="10">
    <location>
        <position position="125"/>
    </location>
    <ligand>
        <name>Mn(2+)</name>
        <dbReference type="ChEBI" id="CHEBI:29035"/>
    </ligand>
</feature>
<dbReference type="CDD" id="cd02885">
    <property type="entry name" value="NUDIX_IPP_Isomerase"/>
    <property type="match status" value="1"/>
</dbReference>
<evidence type="ECO:0000256" key="3">
    <source>
        <dbReference type="ARBA" id="ARBA00012057"/>
    </source>
</evidence>
<evidence type="ECO:0000256" key="7">
    <source>
        <dbReference type="ARBA" id="ARBA00023211"/>
    </source>
</evidence>
<keyword evidence="8 10" id="KW-0414">Isoprene biosynthesis</keyword>
<feature type="binding site" evidence="10">
    <location>
        <position position="123"/>
    </location>
    <ligand>
        <name>Mn(2+)</name>
        <dbReference type="ChEBI" id="CHEBI:29035"/>
    </ligand>
</feature>
<feature type="active site" evidence="10 11">
    <location>
        <position position="76"/>
    </location>
</feature>
<evidence type="ECO:0000256" key="5">
    <source>
        <dbReference type="ARBA" id="ARBA00022723"/>
    </source>
</evidence>
<evidence type="ECO:0000256" key="10">
    <source>
        <dbReference type="HAMAP-Rule" id="MF_00202"/>
    </source>
</evidence>
<keyword evidence="4 10" id="KW-0963">Cytoplasm</keyword>
<dbReference type="Proteomes" id="UP000437709">
    <property type="component" value="Unassembled WGS sequence"/>
</dbReference>
<keyword evidence="5 10" id="KW-0479">Metal-binding</keyword>
<accession>A0A6N7ERN9</accession>
<comment type="catalytic activity">
    <reaction evidence="10">
        <text>isopentenyl diphosphate = dimethylallyl diphosphate</text>
        <dbReference type="Rhea" id="RHEA:23284"/>
        <dbReference type="ChEBI" id="CHEBI:57623"/>
        <dbReference type="ChEBI" id="CHEBI:128769"/>
        <dbReference type="EC" id="5.3.3.2"/>
    </reaction>
</comment>
<keyword evidence="9 10" id="KW-0413">Isomerase</keyword>
<comment type="subcellular location">
    <subcellularLocation>
        <location evidence="10">Cytoplasm</location>
    </subcellularLocation>
</comment>
<keyword evidence="7 10" id="KW-0464">Manganese</keyword>
<feature type="binding site" evidence="10">
    <location>
        <position position="41"/>
    </location>
    <ligand>
        <name>Mn(2+)</name>
        <dbReference type="ChEBI" id="CHEBI:29035"/>
    </ligand>
</feature>
<evidence type="ECO:0000259" key="12">
    <source>
        <dbReference type="PROSITE" id="PS51462"/>
    </source>
</evidence>
<comment type="cofactor">
    <cofactor evidence="10">
        <name>Mn(2+)</name>
        <dbReference type="ChEBI" id="CHEBI:29035"/>
    </cofactor>
    <text evidence="10">Binds 1 Mn(2+) ion per subunit.</text>
</comment>
<evidence type="ECO:0000256" key="4">
    <source>
        <dbReference type="ARBA" id="ARBA00022490"/>
    </source>
</evidence>
<dbReference type="FunFam" id="3.90.79.10:FF:000009">
    <property type="entry name" value="Isopentenyl-diphosphate Delta-isomerase"/>
    <property type="match status" value="1"/>
</dbReference>
<dbReference type="PANTHER" id="PTHR10885">
    <property type="entry name" value="ISOPENTENYL-DIPHOSPHATE DELTA-ISOMERASE"/>
    <property type="match status" value="1"/>
</dbReference>
<feature type="binding site" evidence="10">
    <location>
        <position position="78"/>
    </location>
    <ligand>
        <name>Mn(2+)</name>
        <dbReference type="ChEBI" id="CHEBI:29035"/>
    </ligand>
</feature>
<dbReference type="InterPro" id="IPR000086">
    <property type="entry name" value="NUDIX_hydrolase_dom"/>
</dbReference>
<feature type="active site" evidence="10 11">
    <location>
        <position position="125"/>
    </location>
</feature>
<dbReference type="NCBIfam" id="NF002995">
    <property type="entry name" value="PRK03759.1"/>
    <property type="match status" value="1"/>
</dbReference>
<dbReference type="InterPro" id="IPR015797">
    <property type="entry name" value="NUDIX_hydrolase-like_dom_sf"/>
</dbReference>
<evidence type="ECO:0000313" key="13">
    <source>
        <dbReference type="EMBL" id="MPV38786.1"/>
    </source>
</evidence>
<comment type="caution">
    <text evidence="13">The sequence shown here is derived from an EMBL/GenBank/DDBJ whole genome shotgun (WGS) entry which is preliminary data.</text>
</comment>
<dbReference type="EMBL" id="WHPC01000110">
    <property type="protein sequence ID" value="MPV38786.1"/>
    <property type="molecule type" value="Genomic_DNA"/>
</dbReference>
<dbReference type="GO" id="GO:0004452">
    <property type="term" value="F:isopentenyl-diphosphate delta-isomerase activity"/>
    <property type="evidence" value="ECO:0007669"/>
    <property type="project" value="UniProtKB-UniRule"/>
</dbReference>
<evidence type="ECO:0000256" key="9">
    <source>
        <dbReference type="ARBA" id="ARBA00023235"/>
    </source>
</evidence>
<evidence type="ECO:0000256" key="2">
    <source>
        <dbReference type="ARBA" id="ARBA00007579"/>
    </source>
</evidence>
<protein>
    <recommendedName>
        <fullName evidence="3 10">Isopentenyl-diphosphate Delta-isomerase</fullName>
        <shortName evidence="10">IPP isomerase</shortName>
        <ecNumber evidence="3 10">5.3.3.2</ecNumber>
    </recommendedName>
    <alternativeName>
        <fullName evidence="10">IPP:DMAPP isomerase</fullName>
    </alternativeName>
    <alternativeName>
        <fullName evidence="10">Isopentenyl pyrophosphate isomerase</fullName>
    </alternativeName>
</protein>
<dbReference type="Gene3D" id="3.90.79.10">
    <property type="entry name" value="Nucleoside Triphosphate Pyrophosphohydrolase"/>
    <property type="match status" value="1"/>
</dbReference>